<organism evidence="2 3">
    <name type="scientific">Streblomastix strix</name>
    <dbReference type="NCBI Taxonomy" id="222440"/>
    <lineage>
        <taxon>Eukaryota</taxon>
        <taxon>Metamonada</taxon>
        <taxon>Preaxostyla</taxon>
        <taxon>Oxymonadida</taxon>
        <taxon>Streblomastigidae</taxon>
        <taxon>Streblomastix</taxon>
    </lineage>
</organism>
<sequence>MRPAQITLKQSVKLDPIQRYEPPDMPKAPIKEQQKPEEPTKGDKEPEVPSQIQKDETTKDEKTIDSQQLSQSTVEEQSQPSKQEGQTELSVEMLQPLIFDLNLKLKEFSNIQGGREWQINTLNQQRKKYKVSEEWNMIELPNQKEKKK</sequence>
<dbReference type="Proteomes" id="UP000324800">
    <property type="component" value="Unassembled WGS sequence"/>
</dbReference>
<feature type="compositionally biased region" description="Polar residues" evidence="1">
    <location>
        <begin position="65"/>
        <end position="88"/>
    </location>
</feature>
<protein>
    <submittedName>
        <fullName evidence="2">Uncharacterized protein</fullName>
    </submittedName>
</protein>
<name>A0A5J4VZJ1_9EUKA</name>
<dbReference type="AlphaFoldDB" id="A0A5J4VZJ1"/>
<accession>A0A5J4VZJ1</accession>
<gene>
    <name evidence="2" type="ORF">EZS28_016816</name>
</gene>
<evidence type="ECO:0000256" key="1">
    <source>
        <dbReference type="SAM" id="MobiDB-lite"/>
    </source>
</evidence>
<feature type="region of interest" description="Disordered" evidence="1">
    <location>
        <begin position="1"/>
        <end position="88"/>
    </location>
</feature>
<proteinExistence type="predicted"/>
<feature type="compositionally biased region" description="Basic and acidic residues" evidence="1">
    <location>
        <begin position="16"/>
        <end position="64"/>
    </location>
</feature>
<evidence type="ECO:0000313" key="3">
    <source>
        <dbReference type="Proteomes" id="UP000324800"/>
    </source>
</evidence>
<comment type="caution">
    <text evidence="2">The sequence shown here is derived from an EMBL/GenBank/DDBJ whole genome shotgun (WGS) entry which is preliminary data.</text>
</comment>
<dbReference type="EMBL" id="SNRW01004289">
    <property type="protein sequence ID" value="KAA6387656.1"/>
    <property type="molecule type" value="Genomic_DNA"/>
</dbReference>
<reference evidence="2 3" key="1">
    <citation type="submission" date="2019-03" db="EMBL/GenBank/DDBJ databases">
        <title>Single cell metagenomics reveals metabolic interactions within the superorganism composed of flagellate Streblomastix strix and complex community of Bacteroidetes bacteria on its surface.</title>
        <authorList>
            <person name="Treitli S.C."/>
            <person name="Kolisko M."/>
            <person name="Husnik F."/>
            <person name="Keeling P."/>
            <person name="Hampl V."/>
        </authorList>
    </citation>
    <scope>NUCLEOTIDE SEQUENCE [LARGE SCALE GENOMIC DNA]</scope>
    <source>
        <strain evidence="2">ST1C</strain>
    </source>
</reference>
<evidence type="ECO:0000313" key="2">
    <source>
        <dbReference type="EMBL" id="KAA6387656.1"/>
    </source>
</evidence>